<reference evidence="3" key="1">
    <citation type="submission" date="2018-05" db="EMBL/GenBank/DDBJ databases">
        <authorList>
            <person name="Li X."/>
        </authorList>
    </citation>
    <scope>NUCLEOTIDE SEQUENCE [LARGE SCALE GENOMIC DNA]</scope>
    <source>
        <strain evidence="3">LX32</strain>
    </source>
</reference>
<accession>A0A328ANE9</accession>
<dbReference type="AlphaFoldDB" id="A0A328ANE9"/>
<dbReference type="EMBL" id="QFYQ01000001">
    <property type="protein sequence ID" value="RAK55901.1"/>
    <property type="molecule type" value="Genomic_DNA"/>
</dbReference>
<proteinExistence type="predicted"/>
<sequence length="93" mass="9885">MRKPRDIDSELRALAEKTKGLKARKITQLGEVVAATGADALDVETLAGVLLSAVEAKDGAKEEWRRKGADFFQRARGGGASRSRAAQHAQGAP</sequence>
<dbReference type="Proteomes" id="UP000249254">
    <property type="component" value="Unassembled WGS sequence"/>
</dbReference>
<dbReference type="InterPro" id="IPR009444">
    <property type="entry name" value="Conjugal_tfr_TraD_a-type"/>
</dbReference>
<evidence type="ECO:0000256" key="1">
    <source>
        <dbReference type="SAM" id="MobiDB-lite"/>
    </source>
</evidence>
<protein>
    <submittedName>
        <fullName evidence="2">Conjugal transfer protein TraD</fullName>
    </submittedName>
</protein>
<evidence type="ECO:0000313" key="3">
    <source>
        <dbReference type="Proteomes" id="UP000249254"/>
    </source>
</evidence>
<comment type="caution">
    <text evidence="2">The sequence shown here is derived from an EMBL/GenBank/DDBJ whole genome shotgun (WGS) entry which is preliminary data.</text>
</comment>
<evidence type="ECO:0000313" key="2">
    <source>
        <dbReference type="EMBL" id="RAK55901.1"/>
    </source>
</evidence>
<gene>
    <name evidence="2" type="ORF">DJ017_15995</name>
</gene>
<keyword evidence="3" id="KW-1185">Reference proteome</keyword>
<feature type="region of interest" description="Disordered" evidence="1">
    <location>
        <begin position="71"/>
        <end position="93"/>
    </location>
</feature>
<name>A0A328ANE9_9CAUL</name>
<organism evidence="2 3">
    <name type="scientific">Phenylobacterium soli</name>
    <dbReference type="NCBI Taxonomy" id="2170551"/>
    <lineage>
        <taxon>Bacteria</taxon>
        <taxon>Pseudomonadati</taxon>
        <taxon>Pseudomonadota</taxon>
        <taxon>Alphaproteobacteria</taxon>
        <taxon>Caulobacterales</taxon>
        <taxon>Caulobacteraceae</taxon>
        <taxon>Phenylobacterium</taxon>
    </lineage>
</organism>
<dbReference type="OrthoDB" id="7284210at2"/>
<feature type="compositionally biased region" description="Low complexity" evidence="1">
    <location>
        <begin position="81"/>
        <end position="93"/>
    </location>
</feature>
<dbReference type="Pfam" id="PF06412">
    <property type="entry name" value="TraD"/>
    <property type="match status" value="1"/>
</dbReference>
<dbReference type="RefSeq" id="WP_111529649.1">
    <property type="nucleotide sequence ID" value="NZ_JBHRSG010000003.1"/>
</dbReference>